<reference evidence="2 3" key="1">
    <citation type="submission" date="2018-04" db="EMBL/GenBank/DDBJ databases">
        <authorList>
            <person name="Li J."/>
        </authorList>
    </citation>
    <scope>NUCLEOTIDE SEQUENCE [LARGE SCALE GENOMIC DNA]</scope>
    <source>
        <strain evidence="3">30A</strain>
    </source>
</reference>
<name>A0A2S0WYP8_9MICO</name>
<dbReference type="AlphaFoldDB" id="A0A2S0WYP8"/>
<dbReference type="InterPro" id="IPR036661">
    <property type="entry name" value="Luciferase-like_sf"/>
</dbReference>
<sequence>MMRTPVSIGLIGSTGDEVMRALAPRIERLGFNALWLNDVPGGDSLAGLRAAAGVTETLGLATGVIPLDRRPATTLDLTGLPVDRVTIGIGSGRARHPLALVEDGIAALRESTGASIVVGALGPRMRRLAAEQADGVLFNWLTPEAADPAMADLRAAAGDRAARGILYVRTIVDPAARAELEQEAERYGAFPSYAANFARLGIRAIDATLDGPAGLPDYDGVVDEIVLRAITPTGSLAELEHFVETAAGWRDAV</sequence>
<dbReference type="SUPFAM" id="SSF51679">
    <property type="entry name" value="Bacterial luciferase-like"/>
    <property type="match status" value="1"/>
</dbReference>
<proteinExistence type="predicted"/>
<dbReference type="Proteomes" id="UP000244729">
    <property type="component" value="Chromosome"/>
</dbReference>
<dbReference type="InterPro" id="IPR011251">
    <property type="entry name" value="Luciferase-like_dom"/>
</dbReference>
<gene>
    <name evidence="2" type="ORF">DCE93_13215</name>
</gene>
<dbReference type="Gene3D" id="3.20.20.30">
    <property type="entry name" value="Luciferase-like domain"/>
    <property type="match status" value="2"/>
</dbReference>
<dbReference type="EMBL" id="CP028913">
    <property type="protein sequence ID" value="AWB96489.1"/>
    <property type="molecule type" value="Genomic_DNA"/>
</dbReference>
<accession>A0A2S0WYP8</accession>
<keyword evidence="3" id="KW-1185">Reference proteome</keyword>
<evidence type="ECO:0000259" key="1">
    <source>
        <dbReference type="Pfam" id="PF00296"/>
    </source>
</evidence>
<dbReference type="KEGG" id="agm:DCE93_13215"/>
<feature type="domain" description="Luciferase-like" evidence="1">
    <location>
        <begin position="20"/>
        <end position="97"/>
    </location>
</feature>
<evidence type="ECO:0000313" key="2">
    <source>
        <dbReference type="EMBL" id="AWB96489.1"/>
    </source>
</evidence>
<evidence type="ECO:0000313" key="3">
    <source>
        <dbReference type="Proteomes" id="UP000244729"/>
    </source>
</evidence>
<dbReference type="OrthoDB" id="7054907at2"/>
<dbReference type="Pfam" id="PF00296">
    <property type="entry name" value="Bac_luciferase"/>
    <property type="match status" value="1"/>
</dbReference>
<organism evidence="2 3">
    <name type="scientific">Agromyces badenianii</name>
    <dbReference type="NCBI Taxonomy" id="2080742"/>
    <lineage>
        <taxon>Bacteria</taxon>
        <taxon>Bacillati</taxon>
        <taxon>Actinomycetota</taxon>
        <taxon>Actinomycetes</taxon>
        <taxon>Micrococcales</taxon>
        <taxon>Microbacteriaceae</taxon>
        <taxon>Agromyces</taxon>
    </lineage>
</organism>
<protein>
    <submittedName>
        <fullName evidence="2">N5,N10-methylene tetrahydromethanopterin reductase</fullName>
    </submittedName>
</protein>
<dbReference type="GO" id="GO:0016705">
    <property type="term" value="F:oxidoreductase activity, acting on paired donors, with incorporation or reduction of molecular oxygen"/>
    <property type="evidence" value="ECO:0007669"/>
    <property type="project" value="InterPro"/>
</dbReference>